<protein>
    <submittedName>
        <fullName evidence="3">Serine/arginine repetitive matrix protein 3-like</fullName>
    </submittedName>
</protein>
<gene>
    <name evidence="3" type="primary">LOC109469959</name>
</gene>
<dbReference type="AlphaFoldDB" id="A0A6P4YRE9"/>
<keyword evidence="2" id="KW-1185">Reference proteome</keyword>
<name>A0A6P4YRE9_BRABE</name>
<feature type="compositionally biased region" description="Basic and acidic residues" evidence="1">
    <location>
        <begin position="1"/>
        <end position="12"/>
    </location>
</feature>
<evidence type="ECO:0000313" key="3">
    <source>
        <dbReference type="RefSeq" id="XP_019624284.1"/>
    </source>
</evidence>
<feature type="compositionally biased region" description="Gly residues" evidence="1">
    <location>
        <begin position="24"/>
        <end position="34"/>
    </location>
</feature>
<evidence type="ECO:0000256" key="1">
    <source>
        <dbReference type="SAM" id="MobiDB-lite"/>
    </source>
</evidence>
<sequence length="181" mass="18545">MYRHREGAEERGGGSVTLPRSGAPQGGGGVAGGEGEIKSPPKSGSHGRSPARTVPGARAGLARESTASNRTLSLQSFCYPAGQAATPREGSQRSTTGSEGGRSSAPAGEVGRAEGVRNQRRGKPPRRHRPGPRDPPATARPSVCVRVRLADSAVRDPAARPAGGRVGRESAGPFLTGRLGR</sequence>
<accession>A0A6P4YRE9</accession>
<dbReference type="RefSeq" id="XP_019624284.1">
    <property type="nucleotide sequence ID" value="XM_019768725.1"/>
</dbReference>
<organism evidence="2 3">
    <name type="scientific">Branchiostoma belcheri</name>
    <name type="common">Amphioxus</name>
    <dbReference type="NCBI Taxonomy" id="7741"/>
    <lineage>
        <taxon>Eukaryota</taxon>
        <taxon>Metazoa</taxon>
        <taxon>Chordata</taxon>
        <taxon>Cephalochordata</taxon>
        <taxon>Leptocardii</taxon>
        <taxon>Amphioxiformes</taxon>
        <taxon>Branchiostomatidae</taxon>
        <taxon>Branchiostoma</taxon>
    </lineage>
</organism>
<evidence type="ECO:0000313" key="2">
    <source>
        <dbReference type="Proteomes" id="UP000515135"/>
    </source>
</evidence>
<dbReference type="Proteomes" id="UP000515135">
    <property type="component" value="Unplaced"/>
</dbReference>
<feature type="region of interest" description="Disordered" evidence="1">
    <location>
        <begin position="155"/>
        <end position="181"/>
    </location>
</feature>
<reference evidence="3" key="1">
    <citation type="submission" date="2025-08" db="UniProtKB">
        <authorList>
            <consortium name="RefSeq"/>
        </authorList>
    </citation>
    <scope>IDENTIFICATION</scope>
    <source>
        <tissue evidence="3">Gonad</tissue>
    </source>
</reference>
<feature type="compositionally biased region" description="Basic residues" evidence="1">
    <location>
        <begin position="118"/>
        <end position="130"/>
    </location>
</feature>
<feature type="compositionally biased region" description="Low complexity" evidence="1">
    <location>
        <begin position="92"/>
        <end position="104"/>
    </location>
</feature>
<dbReference type="GeneID" id="109469959"/>
<feature type="region of interest" description="Disordered" evidence="1">
    <location>
        <begin position="1"/>
        <end position="143"/>
    </location>
</feature>
<dbReference type="KEGG" id="bbel:109469959"/>
<proteinExistence type="predicted"/>
<feature type="compositionally biased region" description="Polar residues" evidence="1">
    <location>
        <begin position="65"/>
        <end position="76"/>
    </location>
</feature>